<dbReference type="Gene3D" id="1.20.1740.10">
    <property type="entry name" value="Amino acid/polyamine transporter I"/>
    <property type="match status" value="1"/>
</dbReference>
<dbReference type="PANTHER" id="PTHR43341">
    <property type="entry name" value="AMINO ACID PERMEASE"/>
    <property type="match status" value="1"/>
</dbReference>
<dbReference type="InterPro" id="IPR050524">
    <property type="entry name" value="APC_YAT"/>
</dbReference>
<evidence type="ECO:0000256" key="3">
    <source>
        <dbReference type="ARBA" id="ARBA00022448"/>
    </source>
</evidence>
<dbReference type="Pfam" id="PF00324">
    <property type="entry name" value="AA_permease"/>
    <property type="match status" value="1"/>
</dbReference>
<feature type="domain" description="Amino acid permease/ SLC12A" evidence="9">
    <location>
        <begin position="56"/>
        <end position="509"/>
    </location>
</feature>
<dbReference type="STRING" id="5486.A0A367YGQ5"/>
<dbReference type="OrthoDB" id="3900342at2759"/>
<keyword evidence="11" id="KW-1185">Reference proteome</keyword>
<keyword evidence="4 8" id="KW-0812">Transmembrane</keyword>
<evidence type="ECO:0000256" key="2">
    <source>
        <dbReference type="ARBA" id="ARBA00006983"/>
    </source>
</evidence>
<keyword evidence="5 8" id="KW-1133">Transmembrane helix</keyword>
<evidence type="ECO:0000256" key="7">
    <source>
        <dbReference type="SAM" id="MobiDB-lite"/>
    </source>
</evidence>
<feature type="transmembrane region" description="Helical" evidence="8">
    <location>
        <begin position="387"/>
        <end position="404"/>
    </location>
</feature>
<evidence type="ECO:0000256" key="5">
    <source>
        <dbReference type="ARBA" id="ARBA00022989"/>
    </source>
</evidence>
<feature type="transmembrane region" description="Helical" evidence="8">
    <location>
        <begin position="289"/>
        <end position="308"/>
    </location>
</feature>
<reference evidence="10 11" key="1">
    <citation type="submission" date="2018-06" db="EMBL/GenBank/DDBJ databases">
        <title>Whole genome sequencing of Candida tropicalis (genome annotated by CSBL at Korea University).</title>
        <authorList>
            <person name="Ahn J."/>
        </authorList>
    </citation>
    <scope>NUCLEOTIDE SEQUENCE [LARGE SCALE GENOMIC DNA]</scope>
    <source>
        <strain evidence="10 11">ATCC 20962</strain>
    </source>
</reference>
<dbReference type="GO" id="GO:0016020">
    <property type="term" value="C:membrane"/>
    <property type="evidence" value="ECO:0007669"/>
    <property type="project" value="UniProtKB-SubCell"/>
</dbReference>
<accession>A0A367YGQ5</accession>
<feature type="transmembrane region" description="Helical" evidence="8">
    <location>
        <begin position="84"/>
        <end position="101"/>
    </location>
</feature>
<evidence type="ECO:0000313" key="11">
    <source>
        <dbReference type="Proteomes" id="UP000253472"/>
    </source>
</evidence>
<keyword evidence="3" id="KW-0813">Transport</keyword>
<comment type="subcellular location">
    <subcellularLocation>
        <location evidence="1">Membrane</location>
        <topology evidence="1">Multi-pass membrane protein</topology>
    </subcellularLocation>
</comment>
<dbReference type="AlphaFoldDB" id="A0A367YGQ5"/>
<name>A0A367YGQ5_9ASCO</name>
<feature type="compositionally biased region" description="Basic and acidic residues" evidence="7">
    <location>
        <begin position="26"/>
        <end position="41"/>
    </location>
</feature>
<feature type="region of interest" description="Disordered" evidence="7">
    <location>
        <begin position="1"/>
        <end position="41"/>
    </location>
</feature>
<feature type="transmembrane region" description="Helical" evidence="8">
    <location>
        <begin position="345"/>
        <end position="367"/>
    </location>
</feature>
<dbReference type="PIRSF" id="PIRSF006060">
    <property type="entry name" value="AA_transporter"/>
    <property type="match status" value="1"/>
</dbReference>
<dbReference type="InterPro" id="IPR004841">
    <property type="entry name" value="AA-permease/SLC12A_dom"/>
</dbReference>
<sequence>MGAKEAAVISIHQSDSPPSSNQNSVNHEKSEIHVSESHLDPRPAQETLARGLKSRHLSLIALGGSIGTGLFLGSGLIIATCGPAAFLIAYIIMSIVVYNVMEFFAEMVLFLPMPGIGPISFVNEYLSPSFGFASGYNFWYSFSILVGTEITAAAMLIQYWTTSVPIAVWITILLVFIVVLNFLPVKFYGETEYILVIVKIVILVILIITGLVIMLGGGPNHDRLGFRYWKNGLAFHEHLTGGDTGKFLAVWTAIIRSGFSFIAGPELITTAIGETVGPRQNGSKASRRFIYRLIFFYITSAVILGAIVDSRDPKLIGSGYDASTSPFVVGIQNAGIHVLNHITNAAILSSAVSAGNSFIYSSSRMLFSMAQRGTAPKVFTTVNRFGVPYYSVAVSSAFGLLAYLNVSKSSATVFTWLSNLSTISGFIGWVVVAFAYLRWRKAIALNGLMDRLPYKSRLLPYGAYFVIFFLLIVIITNGYAVFFDFTAGDFLAAYITLPIVVALYFGHVMYSLVVHKLVQWVIPLEQIDLVTHLDAIEQEEMEYAKPVPKNIFQKFWFWIC</sequence>
<organism evidence="10 11">
    <name type="scientific">Candida viswanathii</name>
    <dbReference type="NCBI Taxonomy" id="5486"/>
    <lineage>
        <taxon>Eukaryota</taxon>
        <taxon>Fungi</taxon>
        <taxon>Dikarya</taxon>
        <taxon>Ascomycota</taxon>
        <taxon>Saccharomycotina</taxon>
        <taxon>Pichiomycetes</taxon>
        <taxon>Debaryomycetaceae</taxon>
        <taxon>Candida/Lodderomyces clade</taxon>
        <taxon>Candida</taxon>
    </lineage>
</organism>
<dbReference type="FunFam" id="1.20.1740.10:FF:000001">
    <property type="entry name" value="Amino acid permease"/>
    <property type="match status" value="1"/>
</dbReference>
<evidence type="ECO:0000256" key="1">
    <source>
        <dbReference type="ARBA" id="ARBA00004141"/>
    </source>
</evidence>
<dbReference type="EMBL" id="QLNQ01000023">
    <property type="protein sequence ID" value="RCK64221.1"/>
    <property type="molecule type" value="Genomic_DNA"/>
</dbReference>
<evidence type="ECO:0000259" key="9">
    <source>
        <dbReference type="Pfam" id="PF00324"/>
    </source>
</evidence>
<feature type="transmembrane region" description="Helical" evidence="8">
    <location>
        <begin position="491"/>
        <end position="513"/>
    </location>
</feature>
<keyword evidence="6 8" id="KW-0472">Membrane</keyword>
<feature type="transmembrane region" description="Helical" evidence="8">
    <location>
        <begin position="416"/>
        <end position="437"/>
    </location>
</feature>
<dbReference type="PANTHER" id="PTHR43341:SF36">
    <property type="entry name" value="PROLINE-SPECIFIC PERMEASE"/>
    <property type="match status" value="1"/>
</dbReference>
<feature type="transmembrane region" description="Helical" evidence="8">
    <location>
        <begin position="193"/>
        <end position="217"/>
    </location>
</feature>
<dbReference type="Proteomes" id="UP000253472">
    <property type="component" value="Unassembled WGS sequence"/>
</dbReference>
<comment type="similarity">
    <text evidence="2">Belongs to the amino acid-polyamine-organocation (APC) superfamily. YAT (TC 2.A.3.10) family.</text>
</comment>
<feature type="transmembrane region" description="Helical" evidence="8">
    <location>
        <begin position="138"/>
        <end position="159"/>
    </location>
</feature>
<gene>
    <name evidence="10" type="primary">put4_5</name>
    <name evidence="10" type="ORF">Cantr_10809</name>
</gene>
<evidence type="ECO:0000256" key="6">
    <source>
        <dbReference type="ARBA" id="ARBA00023136"/>
    </source>
</evidence>
<feature type="compositionally biased region" description="Low complexity" evidence="7">
    <location>
        <begin position="13"/>
        <end position="24"/>
    </location>
</feature>
<comment type="caution">
    <text evidence="10">The sequence shown here is derived from an EMBL/GenBank/DDBJ whole genome shotgun (WGS) entry which is preliminary data.</text>
</comment>
<feature type="transmembrane region" description="Helical" evidence="8">
    <location>
        <begin position="57"/>
        <end position="78"/>
    </location>
</feature>
<protein>
    <submittedName>
        <fullName evidence="10">Putative proline-specific permease put4</fullName>
    </submittedName>
</protein>
<dbReference type="GO" id="GO:0015171">
    <property type="term" value="F:amino acid transmembrane transporter activity"/>
    <property type="evidence" value="ECO:0007669"/>
    <property type="project" value="TreeGrafter"/>
</dbReference>
<evidence type="ECO:0000313" key="10">
    <source>
        <dbReference type="EMBL" id="RCK64221.1"/>
    </source>
</evidence>
<evidence type="ECO:0000256" key="4">
    <source>
        <dbReference type="ARBA" id="ARBA00022692"/>
    </source>
</evidence>
<feature type="transmembrane region" description="Helical" evidence="8">
    <location>
        <begin position="166"/>
        <end position="187"/>
    </location>
</feature>
<feature type="transmembrane region" description="Helical" evidence="8">
    <location>
        <begin position="458"/>
        <end position="479"/>
    </location>
</feature>
<evidence type="ECO:0000256" key="8">
    <source>
        <dbReference type="SAM" id="Phobius"/>
    </source>
</evidence>
<proteinExistence type="inferred from homology"/>